<organism evidence="2 3">
    <name type="scientific">Dyadobacter soli</name>
    <dbReference type="NCBI Taxonomy" id="659014"/>
    <lineage>
        <taxon>Bacteria</taxon>
        <taxon>Pseudomonadati</taxon>
        <taxon>Bacteroidota</taxon>
        <taxon>Cytophagia</taxon>
        <taxon>Cytophagales</taxon>
        <taxon>Spirosomataceae</taxon>
        <taxon>Dyadobacter</taxon>
    </lineage>
</organism>
<dbReference type="SUPFAM" id="SSF75005">
    <property type="entry name" value="Arabinanase/levansucrase/invertase"/>
    <property type="match status" value="1"/>
</dbReference>
<evidence type="ECO:0000313" key="2">
    <source>
        <dbReference type="EMBL" id="SDF88217.1"/>
    </source>
</evidence>
<dbReference type="STRING" id="659014.SAMN04487996_11386"/>
<gene>
    <name evidence="2" type="ORF">SAMN04487996_11386</name>
</gene>
<evidence type="ECO:0000256" key="1">
    <source>
        <dbReference type="SAM" id="MobiDB-lite"/>
    </source>
</evidence>
<accession>A0A1G7PPK8</accession>
<dbReference type="AlphaFoldDB" id="A0A1G7PPK8"/>
<dbReference type="OrthoDB" id="9799605at2"/>
<keyword evidence="3" id="KW-1185">Reference proteome</keyword>
<feature type="region of interest" description="Disordered" evidence="1">
    <location>
        <begin position="28"/>
        <end position="53"/>
    </location>
</feature>
<name>A0A1G7PPK8_9BACT</name>
<dbReference type="EMBL" id="FNAN01000013">
    <property type="protein sequence ID" value="SDF88217.1"/>
    <property type="molecule type" value="Genomic_DNA"/>
</dbReference>
<dbReference type="InterPro" id="IPR023296">
    <property type="entry name" value="Glyco_hydro_beta-prop_sf"/>
</dbReference>
<proteinExistence type="predicted"/>
<protein>
    <recommendedName>
        <fullName evidence="4">Glycosyl hydrolase family 32 N-terminal domain-containing protein</fullName>
    </recommendedName>
</protein>
<evidence type="ECO:0000313" key="3">
    <source>
        <dbReference type="Proteomes" id="UP000198748"/>
    </source>
</evidence>
<dbReference type="Gene3D" id="2.115.10.20">
    <property type="entry name" value="Glycosyl hydrolase domain, family 43"/>
    <property type="match status" value="1"/>
</dbReference>
<sequence length="507" mass="56789">MLKNRFNIAASLLAIILSVGFIGAPIGPNNGDPTGGRPTNGRPTDDGPNPKQTIALGDRREIFADRFLIREMKGARLVMHPPRDEGPVMHFDQPWESNAPAYITILKDGDTYRAYYRGGHQRANGKKEDNTCYAESRDGIHWEKPNLGLIEANGSKNNNIILEESPLTHNFTPFLDNNPSAPQNQRFKAIGGTNKTGLLPFASANGKDWKKMQEKAVINEGLLDSQNVAFWSESEQMYVCYFRTWTGGNDRGYRSVSRATSPDFLHWSKPVEMTFGDRPYEHIYTQQTSPYFRAPHIYVAIGSRFVPHRQIATLDQLNELKVDPGQHKGLSEPFLMTSRGGNVYDRTFMEAFIRPAMGLNHWSARTNYPSLNIVPVGDGEMSLYVNQDYAQPTGHLRRYSMRLDGFSSINAPYEGGAVKTKTLTFTGKALEINYSTSAIGEVRIALQDENGKDLPGFSLLDSEQLVGNEVARTVTWNGKTDLSAWAGKPVQLHIYLKDADLYSIRFK</sequence>
<dbReference type="Proteomes" id="UP000198748">
    <property type="component" value="Unassembled WGS sequence"/>
</dbReference>
<reference evidence="3" key="1">
    <citation type="submission" date="2016-10" db="EMBL/GenBank/DDBJ databases">
        <authorList>
            <person name="Varghese N."/>
            <person name="Submissions S."/>
        </authorList>
    </citation>
    <scope>NUCLEOTIDE SEQUENCE [LARGE SCALE GENOMIC DNA]</scope>
    <source>
        <strain evidence="3">DSM 25329</strain>
    </source>
</reference>
<dbReference type="RefSeq" id="WP_090154465.1">
    <property type="nucleotide sequence ID" value="NZ_FNAN01000013.1"/>
</dbReference>
<evidence type="ECO:0008006" key="4">
    <source>
        <dbReference type="Google" id="ProtNLM"/>
    </source>
</evidence>